<evidence type="ECO:0000313" key="2">
    <source>
        <dbReference type="EMBL" id="ONK62403.1"/>
    </source>
</evidence>
<evidence type="ECO:0000256" key="1">
    <source>
        <dbReference type="SAM" id="MobiDB-lite"/>
    </source>
</evidence>
<organism evidence="2 3">
    <name type="scientific">Asparagus officinalis</name>
    <name type="common">Garden asparagus</name>
    <dbReference type="NCBI Taxonomy" id="4686"/>
    <lineage>
        <taxon>Eukaryota</taxon>
        <taxon>Viridiplantae</taxon>
        <taxon>Streptophyta</taxon>
        <taxon>Embryophyta</taxon>
        <taxon>Tracheophyta</taxon>
        <taxon>Spermatophyta</taxon>
        <taxon>Magnoliopsida</taxon>
        <taxon>Liliopsida</taxon>
        <taxon>Asparagales</taxon>
        <taxon>Asparagaceae</taxon>
        <taxon>Asparagoideae</taxon>
        <taxon>Asparagus</taxon>
    </lineage>
</organism>
<dbReference type="EMBL" id="CM007387">
    <property type="protein sequence ID" value="ONK62403.1"/>
    <property type="molecule type" value="Genomic_DNA"/>
</dbReference>
<feature type="compositionally biased region" description="Polar residues" evidence="1">
    <location>
        <begin position="75"/>
        <end position="98"/>
    </location>
</feature>
<evidence type="ECO:0000313" key="3">
    <source>
        <dbReference type="Proteomes" id="UP000243459"/>
    </source>
</evidence>
<proteinExistence type="predicted"/>
<accession>A0A5P1E9J0</accession>
<dbReference type="Proteomes" id="UP000243459">
    <property type="component" value="Chromosome 7"/>
</dbReference>
<dbReference type="Gramene" id="ONK62403">
    <property type="protein sequence ID" value="ONK62403"/>
    <property type="gene ID" value="A4U43_C07F3510"/>
</dbReference>
<feature type="compositionally biased region" description="Acidic residues" evidence="1">
    <location>
        <begin position="99"/>
        <end position="109"/>
    </location>
</feature>
<gene>
    <name evidence="2" type="ORF">A4U43_C07F3510</name>
</gene>
<feature type="region of interest" description="Disordered" evidence="1">
    <location>
        <begin position="67"/>
        <end position="164"/>
    </location>
</feature>
<name>A0A5P1E9J0_ASPOF</name>
<reference evidence="3" key="1">
    <citation type="journal article" date="2017" name="Nat. Commun.">
        <title>The asparagus genome sheds light on the origin and evolution of a young Y chromosome.</title>
        <authorList>
            <person name="Harkess A."/>
            <person name="Zhou J."/>
            <person name="Xu C."/>
            <person name="Bowers J.E."/>
            <person name="Van der Hulst R."/>
            <person name="Ayyampalayam S."/>
            <person name="Mercati F."/>
            <person name="Riccardi P."/>
            <person name="McKain M.R."/>
            <person name="Kakrana A."/>
            <person name="Tang H."/>
            <person name="Ray J."/>
            <person name="Groenendijk J."/>
            <person name="Arikit S."/>
            <person name="Mathioni S.M."/>
            <person name="Nakano M."/>
            <person name="Shan H."/>
            <person name="Telgmann-Rauber A."/>
            <person name="Kanno A."/>
            <person name="Yue Z."/>
            <person name="Chen H."/>
            <person name="Li W."/>
            <person name="Chen Y."/>
            <person name="Xu X."/>
            <person name="Zhang Y."/>
            <person name="Luo S."/>
            <person name="Chen H."/>
            <person name="Gao J."/>
            <person name="Mao Z."/>
            <person name="Pires J.C."/>
            <person name="Luo M."/>
            <person name="Kudrna D."/>
            <person name="Wing R.A."/>
            <person name="Meyers B.C."/>
            <person name="Yi K."/>
            <person name="Kong H."/>
            <person name="Lavrijsen P."/>
            <person name="Sunseri F."/>
            <person name="Falavigna A."/>
            <person name="Ye Y."/>
            <person name="Leebens-Mack J.H."/>
            <person name="Chen G."/>
        </authorList>
    </citation>
    <scope>NUCLEOTIDE SEQUENCE [LARGE SCALE GENOMIC DNA]</scope>
    <source>
        <strain evidence="3">cv. DH0086</strain>
    </source>
</reference>
<keyword evidence="3" id="KW-1185">Reference proteome</keyword>
<protein>
    <submittedName>
        <fullName evidence="2">Uncharacterized protein</fullName>
    </submittedName>
</protein>
<sequence length="191" mass="21050">MQEGMSSEDGLSDTCSAIASDDTMSSTVQTREVFTITSDQFAQVLQEALTKQREEIRAEMKTEMELAIQQMRELLTQQPQPPESSQRAESSRHTQNVADDSDPEVDEVIMADTPPNSNNAGGGLTHPPNNDIGGGSMAPLTEVGLTHSPQRPSNEDIDDDKKMKELENKVNALMTAQEVKKTDIPYPYPRE</sequence>
<feature type="compositionally biased region" description="Polar residues" evidence="1">
    <location>
        <begin position="13"/>
        <end position="23"/>
    </location>
</feature>
<feature type="region of interest" description="Disordered" evidence="1">
    <location>
        <begin position="1"/>
        <end position="23"/>
    </location>
</feature>
<dbReference type="AlphaFoldDB" id="A0A5P1E9J0"/>